<evidence type="ECO:0000313" key="3">
    <source>
        <dbReference type="Proteomes" id="UP000028569"/>
    </source>
</evidence>
<evidence type="ECO:0000313" key="2">
    <source>
        <dbReference type="EMBL" id="AIC91640.1"/>
    </source>
</evidence>
<keyword evidence="1" id="KW-0472">Membrane</keyword>
<keyword evidence="1" id="KW-1133">Transmembrane helix</keyword>
<proteinExistence type="predicted"/>
<dbReference type="GO" id="GO:0052689">
    <property type="term" value="F:carboxylic ester hydrolase activity"/>
    <property type="evidence" value="ECO:0007669"/>
    <property type="project" value="TreeGrafter"/>
</dbReference>
<dbReference type="InterPro" id="IPR053145">
    <property type="entry name" value="AB_hydrolase_Est10"/>
</dbReference>
<dbReference type="InterPro" id="IPR029058">
    <property type="entry name" value="AB_hydrolase_fold"/>
</dbReference>
<dbReference type="PANTHER" id="PTHR43265">
    <property type="entry name" value="ESTERASE ESTD"/>
    <property type="match status" value="1"/>
</dbReference>
<dbReference type="OrthoDB" id="3239312at2"/>
<keyword evidence="1" id="KW-0812">Transmembrane</keyword>
<dbReference type="Proteomes" id="UP000028569">
    <property type="component" value="Chromosome"/>
</dbReference>
<keyword evidence="3" id="KW-1185">Reference proteome</keyword>
<reference evidence="2 3" key="1">
    <citation type="journal article" date="2014" name="Appl. Environ. Microbiol.">
        <title>Genomic encyclopedia of type strains of the genus Bifidobacterium.</title>
        <authorList>
            <person name="Milani C."/>
            <person name="Lugli G.A."/>
            <person name="Duranti S."/>
            <person name="Turroni F."/>
            <person name="Bottacini F."/>
            <person name="Mangifesta M."/>
            <person name="Sanchez B."/>
            <person name="Viappiani A."/>
            <person name="Mancabelli L."/>
            <person name="Taminiau B."/>
            <person name="Delcenserie V."/>
            <person name="Barrangou R."/>
            <person name="Margolles A."/>
            <person name="van Sinderen D."/>
            <person name="Ventura M."/>
        </authorList>
    </citation>
    <scope>NUCLEOTIDE SEQUENCE [LARGE SCALE GENOMIC DNA]</scope>
    <source>
        <strain evidence="2 3">LMG 11587</strain>
    </source>
</reference>
<dbReference type="SUPFAM" id="SSF53474">
    <property type="entry name" value="alpha/beta-Hydrolases"/>
    <property type="match status" value="1"/>
</dbReference>
<dbReference type="KEGG" id="bii:BINDI_0358"/>
<organism evidence="2 3">
    <name type="scientific">Bifidobacterium [indicum] DSM 20214 = LMG 11587</name>
    <dbReference type="NCBI Taxonomy" id="1341694"/>
    <lineage>
        <taxon>Bacteria</taxon>
        <taxon>Bacillati</taxon>
        <taxon>Actinomycetota</taxon>
        <taxon>Actinomycetes</taxon>
        <taxon>Bifidobacteriales</taxon>
        <taxon>Bifidobacteriaceae</taxon>
        <taxon>Bifidobacterium</taxon>
    </lineage>
</organism>
<dbReference type="EMBL" id="CP006018">
    <property type="protein sequence ID" value="AIC91640.1"/>
    <property type="molecule type" value="Genomic_DNA"/>
</dbReference>
<protein>
    <submittedName>
        <fullName evidence="2">Hydrolase of the alpha/beta superfamily</fullName>
    </submittedName>
</protein>
<dbReference type="Gene3D" id="3.40.50.1820">
    <property type="entry name" value="alpha/beta hydrolase"/>
    <property type="match status" value="1"/>
</dbReference>
<name>A0A087VTC9_9BIFI</name>
<feature type="transmembrane region" description="Helical" evidence="1">
    <location>
        <begin position="409"/>
        <end position="435"/>
    </location>
</feature>
<feature type="transmembrane region" description="Helical" evidence="1">
    <location>
        <begin position="524"/>
        <end position="549"/>
    </location>
</feature>
<feature type="transmembrane region" description="Helical" evidence="1">
    <location>
        <begin position="364"/>
        <end position="388"/>
    </location>
</feature>
<dbReference type="HOGENOM" id="CLU_503295_0_0_11"/>
<gene>
    <name evidence="2" type="ORF">BINDI_0358</name>
</gene>
<dbReference type="AlphaFoldDB" id="A0A087VTC9"/>
<evidence type="ECO:0000256" key="1">
    <source>
        <dbReference type="SAM" id="Phobius"/>
    </source>
</evidence>
<accession>A0A087VTC9</accession>
<feature type="transmembrane region" description="Helical" evidence="1">
    <location>
        <begin position="455"/>
        <end position="475"/>
    </location>
</feature>
<sequence>MTSLPIFVILMGILVSVSHLTAVPWKYDPVDQNFPTLTPDTSVTFDNPDGIHLDKMGDYRVKAHHETVTAVREGTDERQEIRVQIREPLGVQGERPGVVFMHGAGYGTCDNSFGDVAETLASAGFVTAVLDKPVWSTTDANRDYPASARAYDQVINLLRAKQNVDPARVGIYATSESTWISSFLLSMDKDVAFQILLSPMVYSPRHAVGFFVAQDFAIAGANQGYQSVVRRLFSTDASLFNINSLDIDPTDENTYAIPTLLAYGAKDVMTAQVEGVQRVLAEAHAAGNENVTVRSYAVSNHVLRLGDEANTGTPLADHYQEDMTNWAVGQANGLRQTSPSAGGATIHQSIAVPTDLRGRPVLTIYMLALHILTFLLLLISLVLALVAGGVKIHHLIRHKGPALGFSHGFGGSLATVTGTTLASLVLFAAGLGQVIMAVVKLGWGGVPDPAGVSYWSWPVIQVVCALVIWAWSRIFTRMAEVASFKGVSQIPSQLKAHRAGGPTVAQQMHSNDPQPVVASTRLGLALFIVTTLAMFGVLLIFAFWGLFIYY</sequence>
<keyword evidence="2" id="KW-0378">Hydrolase</keyword>
<dbReference type="PANTHER" id="PTHR43265:SF1">
    <property type="entry name" value="ESTERASE ESTD"/>
    <property type="match status" value="1"/>
</dbReference>